<dbReference type="PANTHER" id="PTHR31321">
    <property type="entry name" value="ACYL-COA THIOESTER HYDROLASE YBHC-RELATED"/>
    <property type="match status" value="1"/>
</dbReference>
<evidence type="ECO:0000256" key="3">
    <source>
        <dbReference type="ARBA" id="ARBA00023085"/>
    </source>
</evidence>
<keyword evidence="3" id="KW-0063">Aspartyl esterase</keyword>
<dbReference type="EMBL" id="JAVDVI010000020">
    <property type="protein sequence ID" value="MDR6969400.1"/>
    <property type="molecule type" value="Genomic_DNA"/>
</dbReference>
<evidence type="ECO:0000256" key="4">
    <source>
        <dbReference type="PROSITE-ProRule" id="PRU10040"/>
    </source>
</evidence>
<keyword evidence="2 7" id="KW-0378">Hydrolase</keyword>
<keyword evidence="8" id="KW-1185">Reference proteome</keyword>
<dbReference type="InterPro" id="IPR011050">
    <property type="entry name" value="Pectin_lyase_fold/virulence"/>
</dbReference>
<dbReference type="PANTHER" id="PTHR31321:SF57">
    <property type="entry name" value="PECTINESTERASE 53-RELATED"/>
    <property type="match status" value="1"/>
</dbReference>
<dbReference type="Proteomes" id="UP001255185">
    <property type="component" value="Unassembled WGS sequence"/>
</dbReference>
<feature type="active site" evidence="4">
    <location>
        <position position="829"/>
    </location>
</feature>
<dbReference type="SUPFAM" id="SSF51126">
    <property type="entry name" value="Pectin lyase-like"/>
    <property type="match status" value="1"/>
</dbReference>
<feature type="domain" description="Pectinesterase catalytic" evidence="6">
    <location>
        <begin position="774"/>
        <end position="982"/>
    </location>
</feature>
<accession>A0ABU1TU82</accession>
<dbReference type="InterPro" id="IPR033131">
    <property type="entry name" value="Pectinesterase_Asp_AS"/>
</dbReference>
<dbReference type="RefSeq" id="WP_310028422.1">
    <property type="nucleotide sequence ID" value="NZ_JAVDVI010000020.1"/>
</dbReference>
<dbReference type="GO" id="GO:0033917">
    <property type="term" value="F:exo-poly-alpha-galacturonosidase activity"/>
    <property type="evidence" value="ECO:0007669"/>
    <property type="project" value="UniProtKB-EC"/>
</dbReference>
<sequence>MQKITQLLVLFFIVTGFSVQSQVTDVWDFGATQLDNTLFNNQLNETVINSWYDSAITPGSAGTTNTFPIGFTAGVLSWTGGASDRLRTTNTALTRYDNNIASVATHNGRVYCNAFAPLSNGMPTSRYFTLALEEDDEVKIIARGDTAGSLSFVFQSNPELQSDSFPITATSGSVTEASFVAKNAGNYIFYDASAKASIYRVYRKDAVYTSITGNVDVPQAGGIPDGYSVIFTNEAGKSWTAEINSGVYTVSVPVGYAYNLSLTDASGYIITTGDAFNTTGVTTPSVTHNIAITGVNLVTVSGSISGLGTAISNIGLMFTPDPESNSVYTPSPAIDFENATYTVQLEPNIEYTLTAQNVNDFEVIANTLTVTNQNTTFEIAFTTKPVYPVTITTTGLTENQLSDLQLTFTNLNESGYSYTFEDMNSIALRNGTYGISFSGLDNHAVELGLTSNSNVNGSAVSKIISFIPVTVWSFNDKAISSTTTAYYKGMILTGQVSTVTSSGHLTAKTEATIQVPILPNHKVVVSYYYSANFSIEGGTPITTASNSTSIVENIEYAYTGFVPGNVTITVGGPSNLTSYFTEIKTVPNVAYSEIITVGVDKQYQTINEALLAISNMTRTSSDRVTVMIDSGNYEEMLVITQPNITLKNASANPNIDLINSGVSITDGAVRVTSYYGHGYNYYSMASNQKWNQETLSVNLENGNFSYQNAGAGTTNGSFWNATVVVNANGFEADDIIFENSFNQYISTKESQDVVVAWSSGSPGARPTNSGNTEVQNKIFVERASALAVNNNVQKVVLNKCRIVGRQDTFFGGTGARVAVYKGNIMGAVDYIFGGMNAVFYKTELSMNTSDQSNDVSYITAPQQASGRGYLMYECTVTTAEPLVETASAYRSKPGYFGRPWLATTSEVVFYNTTIETSNFPGYDGNSLILPLGWQNTLGGTSSGMYEYGTIENSGIDNSAVRANWATSLTNPVLNDGTSITPFNFTKGTDDWDPFPELINNDLGVDVYNPVSEVNVFAVENSIYIRNVLCKTQINVYAINGALIKSIETVNDTNIDIADGIWIVTVQSADGNKAVKVITH</sequence>
<gene>
    <name evidence="7" type="ORF">J2X31_003431</name>
</gene>
<organism evidence="7 8">
    <name type="scientific">Flavobacterium arsenatis</name>
    <dbReference type="NCBI Taxonomy" id="1484332"/>
    <lineage>
        <taxon>Bacteria</taxon>
        <taxon>Pseudomonadati</taxon>
        <taxon>Bacteroidota</taxon>
        <taxon>Flavobacteriia</taxon>
        <taxon>Flavobacteriales</taxon>
        <taxon>Flavobacteriaceae</taxon>
        <taxon>Flavobacterium</taxon>
    </lineage>
</organism>
<evidence type="ECO:0000256" key="1">
    <source>
        <dbReference type="ARBA" id="ARBA00008891"/>
    </source>
</evidence>
<dbReference type="Gene3D" id="2.160.20.10">
    <property type="entry name" value="Single-stranded right-handed beta-helix, Pectin lyase-like"/>
    <property type="match status" value="1"/>
</dbReference>
<keyword evidence="5" id="KW-0732">Signal</keyword>
<comment type="similarity">
    <text evidence="1">Belongs to the pectinesterase family.</text>
</comment>
<evidence type="ECO:0000256" key="5">
    <source>
        <dbReference type="SAM" id="SignalP"/>
    </source>
</evidence>
<name>A0ABU1TU82_9FLAO</name>
<feature type="chain" id="PRO_5045803460" evidence="5">
    <location>
        <begin position="22"/>
        <end position="1079"/>
    </location>
</feature>
<dbReference type="InterPro" id="IPR000070">
    <property type="entry name" value="Pectinesterase_cat"/>
</dbReference>
<evidence type="ECO:0000259" key="6">
    <source>
        <dbReference type="Pfam" id="PF01095"/>
    </source>
</evidence>
<reference evidence="7 8" key="1">
    <citation type="submission" date="2023-07" db="EMBL/GenBank/DDBJ databases">
        <title>Sorghum-associated microbial communities from plants grown in Nebraska, USA.</title>
        <authorList>
            <person name="Schachtman D."/>
        </authorList>
    </citation>
    <scope>NUCLEOTIDE SEQUENCE [LARGE SCALE GENOMIC DNA]</scope>
    <source>
        <strain evidence="7 8">3773</strain>
    </source>
</reference>
<proteinExistence type="inferred from homology"/>
<keyword evidence="7" id="KW-0326">Glycosidase</keyword>
<feature type="signal peptide" evidence="5">
    <location>
        <begin position="1"/>
        <end position="21"/>
    </location>
</feature>
<evidence type="ECO:0000256" key="2">
    <source>
        <dbReference type="ARBA" id="ARBA00022801"/>
    </source>
</evidence>
<dbReference type="Pfam" id="PF01095">
    <property type="entry name" value="Pectinesterase"/>
    <property type="match status" value="1"/>
</dbReference>
<comment type="caution">
    <text evidence="7">The sequence shown here is derived from an EMBL/GenBank/DDBJ whole genome shotgun (WGS) entry which is preliminary data.</text>
</comment>
<dbReference type="EC" id="3.2.1.82" evidence="7"/>
<dbReference type="PROSITE" id="PS00503">
    <property type="entry name" value="PECTINESTERASE_2"/>
    <property type="match status" value="1"/>
</dbReference>
<protein>
    <submittedName>
        <fullName evidence="7">Exo-poly-alpha-galacturonosidase</fullName>
        <ecNumber evidence="7">3.2.1.82</ecNumber>
    </submittedName>
</protein>
<evidence type="ECO:0000313" key="7">
    <source>
        <dbReference type="EMBL" id="MDR6969400.1"/>
    </source>
</evidence>
<dbReference type="InterPro" id="IPR012334">
    <property type="entry name" value="Pectin_lyas_fold"/>
</dbReference>
<evidence type="ECO:0000313" key="8">
    <source>
        <dbReference type="Proteomes" id="UP001255185"/>
    </source>
</evidence>